<sequence>MKNQLESEISALEVQLSSGRQPDLDSRLAQLKGRLSEINSMETQIAAERKSRLGNLLGSLRTQRAFSTVRDIKENLDSLNTVRGQEGTITVAAGAEGVALLRSKNRCLFCWMRPQKR</sequence>
<gene>
    <name evidence="1" type="ORF">HZT40_03440</name>
</gene>
<accession>A0A7L6ANY9</accession>
<name>A0A7L6ANY9_9GAMM</name>
<reference evidence="1" key="1">
    <citation type="submission" date="2020-06" db="EMBL/GenBank/DDBJ databases">
        <title>Analysis procedures for assessing recovery of high quality, complete, closed genomes from Nanopore long read metagenome sequencing.</title>
        <authorList>
            <person name="Bessarab I."/>
            <person name="Arumugam K."/>
            <person name="Haryono M."/>
            <person name="Liu X."/>
            <person name="Roy S."/>
            <person name="Zuniga-Montanez R.E."/>
            <person name="Qiu G."/>
            <person name="Drautz-Moses D.I."/>
            <person name="Law Y.Y."/>
            <person name="Wuertz S."/>
            <person name="Lauro F.M."/>
            <person name="Huson D.H."/>
            <person name="Williams R.B."/>
        </authorList>
    </citation>
    <scope>NUCLEOTIDE SEQUENCE [LARGE SCALE GENOMIC DNA]</scope>
    <source>
        <strain evidence="1">SSD2</strain>
    </source>
</reference>
<organism evidence="1 2">
    <name type="scientific">Candidatus Thiothrix singaporensis</name>
    <dbReference type="NCBI Taxonomy" id="2799669"/>
    <lineage>
        <taxon>Bacteria</taxon>
        <taxon>Pseudomonadati</taxon>
        <taxon>Pseudomonadota</taxon>
        <taxon>Gammaproteobacteria</taxon>
        <taxon>Thiotrichales</taxon>
        <taxon>Thiotrichaceae</taxon>
        <taxon>Thiothrix</taxon>
    </lineage>
</organism>
<keyword evidence="2" id="KW-1185">Reference proteome</keyword>
<protein>
    <submittedName>
        <fullName evidence="1">Uncharacterized protein</fullName>
    </submittedName>
</protein>
<dbReference type="EMBL" id="CP059265">
    <property type="protein sequence ID" value="QLQ30816.1"/>
    <property type="molecule type" value="Genomic_DNA"/>
</dbReference>
<evidence type="ECO:0000313" key="1">
    <source>
        <dbReference type="EMBL" id="QLQ30816.1"/>
    </source>
</evidence>
<dbReference type="Proteomes" id="UP000510621">
    <property type="component" value="Chromosome"/>
</dbReference>
<dbReference type="KEGG" id="this:HZT40_03440"/>
<proteinExistence type="predicted"/>
<evidence type="ECO:0000313" key="2">
    <source>
        <dbReference type="Proteomes" id="UP000510621"/>
    </source>
</evidence>
<dbReference type="AlphaFoldDB" id="A0A7L6ANY9"/>